<dbReference type="SUPFAM" id="SSF52540">
    <property type="entry name" value="P-loop containing nucleoside triphosphate hydrolases"/>
    <property type="match status" value="1"/>
</dbReference>
<evidence type="ECO:0000313" key="4">
    <source>
        <dbReference type="Proteomes" id="UP001445076"/>
    </source>
</evidence>
<dbReference type="PANTHER" id="PTHR10704">
    <property type="entry name" value="CARBOHYDRATE SULFOTRANSFERASE"/>
    <property type="match status" value="1"/>
</dbReference>
<sequence length="610" mass="70527">MVPGVRKKHWLLLSLSITGVLVLLIFTVNPLNNTTAFLPAEAEVGFLRRRIANDDSVGGTGARISHPGLQSSLHSSNQYPPPQHSTSPSPQTPPPPRTPFHLTKEKREELARQGVLLIEDEEDVTTNDPRQLHVDDKHQQTQQQQPQQKQKQPSRQSKPKQQKIKDKHLQNDEGSQHKQWLHQIDIQHKEFLKQQHKLQEHHLRQTQLLQQKLQQQETTGQHVSPDRVVPLPGEARNSSKAFMSKVSQTNQDSSATNIVLNKKALPPLPHISYDNLKKQGENIIRHIVRREYMTVKKDINFIPGEMVEPSQVRRAIILSTWRSGSSYLGDLIKAYPGTFFSFEPLHRLLKNLHLEEGPLVEEVVRLLRAILTCDYSQLDAHVNYLREATYLQERNTRLWNSCALNRALCFDKDYISKVCRYMPLNVVKTVRMGLSPVVELLQDPSLNLYVVHLVRDPRGCLHSRMQIDWCLSDACSNPETVCKDLLTDLTLSKWVKENFPDRYLMVRYEDLGLRPEVKAREIFNFLGVSYNKYVSVFIREHTSGPKLRYDNAYSTFRNSKATIFAWRRALNYTTVEAIQEVCEQPLQRLHLRIFRTEEEYLNTTIPVLLT</sequence>
<feature type="domain" description="Sulfotransferase" evidence="2">
    <location>
        <begin position="315"/>
        <end position="588"/>
    </location>
</feature>
<protein>
    <recommendedName>
        <fullName evidence="2">Sulfotransferase domain-containing protein</fullName>
    </recommendedName>
</protein>
<dbReference type="InterPro" id="IPR000863">
    <property type="entry name" value="Sulfotransferase_dom"/>
</dbReference>
<gene>
    <name evidence="3" type="ORF">OTU49_004865</name>
</gene>
<dbReference type="PANTHER" id="PTHR10704:SF44">
    <property type="entry name" value="LD35051P-RELATED"/>
    <property type="match status" value="1"/>
</dbReference>
<feature type="region of interest" description="Disordered" evidence="1">
    <location>
        <begin position="58"/>
        <end position="101"/>
    </location>
</feature>
<dbReference type="GO" id="GO:0001517">
    <property type="term" value="F:N-acetylglucosamine 6-O-sulfotransferase activity"/>
    <property type="evidence" value="ECO:0007669"/>
    <property type="project" value="TreeGrafter"/>
</dbReference>
<dbReference type="Proteomes" id="UP001445076">
    <property type="component" value="Unassembled WGS sequence"/>
</dbReference>
<feature type="region of interest" description="Disordered" evidence="1">
    <location>
        <begin position="134"/>
        <end position="179"/>
    </location>
</feature>
<proteinExistence type="predicted"/>
<dbReference type="Pfam" id="PF00685">
    <property type="entry name" value="Sulfotransfer_1"/>
    <property type="match status" value="1"/>
</dbReference>
<feature type="compositionally biased region" description="Low complexity" evidence="1">
    <location>
        <begin position="140"/>
        <end position="156"/>
    </location>
</feature>
<dbReference type="GO" id="GO:0006044">
    <property type="term" value="P:N-acetylglucosamine metabolic process"/>
    <property type="evidence" value="ECO:0007669"/>
    <property type="project" value="TreeGrafter"/>
</dbReference>
<dbReference type="Gene3D" id="3.40.50.300">
    <property type="entry name" value="P-loop containing nucleotide triphosphate hydrolases"/>
    <property type="match status" value="1"/>
</dbReference>
<dbReference type="InterPro" id="IPR051135">
    <property type="entry name" value="Gal/GlcNAc/GalNAc_ST"/>
</dbReference>
<feature type="compositionally biased region" description="Basic and acidic residues" evidence="1">
    <location>
        <begin position="163"/>
        <end position="176"/>
    </location>
</feature>
<dbReference type="EMBL" id="JARKIK010000044">
    <property type="protein sequence ID" value="KAK8736199.1"/>
    <property type="molecule type" value="Genomic_DNA"/>
</dbReference>
<accession>A0AAW0XDR6</accession>
<comment type="caution">
    <text evidence="3">The sequence shown here is derived from an EMBL/GenBank/DDBJ whole genome shotgun (WGS) entry which is preliminary data.</text>
</comment>
<feature type="compositionally biased region" description="Polar residues" evidence="1">
    <location>
        <begin position="68"/>
        <end position="77"/>
    </location>
</feature>
<evidence type="ECO:0000259" key="2">
    <source>
        <dbReference type="Pfam" id="PF00685"/>
    </source>
</evidence>
<dbReference type="AlphaFoldDB" id="A0AAW0XDR6"/>
<dbReference type="GO" id="GO:0006790">
    <property type="term" value="P:sulfur compound metabolic process"/>
    <property type="evidence" value="ECO:0007669"/>
    <property type="project" value="TreeGrafter"/>
</dbReference>
<dbReference type="InterPro" id="IPR027417">
    <property type="entry name" value="P-loop_NTPase"/>
</dbReference>
<keyword evidence="4" id="KW-1185">Reference proteome</keyword>
<evidence type="ECO:0000313" key="3">
    <source>
        <dbReference type="EMBL" id="KAK8736199.1"/>
    </source>
</evidence>
<reference evidence="3 4" key="1">
    <citation type="journal article" date="2024" name="BMC Genomics">
        <title>Genome assembly of redclaw crayfish (Cherax quadricarinatus) provides insights into its immune adaptation and hypoxia tolerance.</title>
        <authorList>
            <person name="Liu Z."/>
            <person name="Zheng J."/>
            <person name="Li H."/>
            <person name="Fang K."/>
            <person name="Wang S."/>
            <person name="He J."/>
            <person name="Zhou D."/>
            <person name="Weng S."/>
            <person name="Chi M."/>
            <person name="Gu Z."/>
            <person name="He J."/>
            <person name="Li F."/>
            <person name="Wang M."/>
        </authorList>
    </citation>
    <scope>NUCLEOTIDE SEQUENCE [LARGE SCALE GENOMIC DNA]</scope>
    <source>
        <strain evidence="3">ZL_2023a</strain>
    </source>
</reference>
<organism evidence="3 4">
    <name type="scientific">Cherax quadricarinatus</name>
    <name type="common">Australian red claw crayfish</name>
    <dbReference type="NCBI Taxonomy" id="27406"/>
    <lineage>
        <taxon>Eukaryota</taxon>
        <taxon>Metazoa</taxon>
        <taxon>Ecdysozoa</taxon>
        <taxon>Arthropoda</taxon>
        <taxon>Crustacea</taxon>
        <taxon>Multicrustacea</taxon>
        <taxon>Malacostraca</taxon>
        <taxon>Eumalacostraca</taxon>
        <taxon>Eucarida</taxon>
        <taxon>Decapoda</taxon>
        <taxon>Pleocyemata</taxon>
        <taxon>Astacidea</taxon>
        <taxon>Parastacoidea</taxon>
        <taxon>Parastacidae</taxon>
        <taxon>Cherax</taxon>
    </lineage>
</organism>
<name>A0AAW0XDR6_CHEQU</name>
<evidence type="ECO:0000256" key="1">
    <source>
        <dbReference type="SAM" id="MobiDB-lite"/>
    </source>
</evidence>